<accession>A0A7W6GEJ5</accession>
<evidence type="ECO:0000313" key="4">
    <source>
        <dbReference type="Proteomes" id="UP000528964"/>
    </source>
</evidence>
<feature type="domain" description="AB hydrolase-1" evidence="2">
    <location>
        <begin position="69"/>
        <end position="321"/>
    </location>
</feature>
<protein>
    <submittedName>
        <fullName evidence="3">Pimeloyl-ACP methyl ester carboxylesterase</fullName>
    </submittedName>
</protein>
<dbReference type="InterPro" id="IPR029058">
    <property type="entry name" value="AB_hydrolase_fold"/>
</dbReference>
<dbReference type="PANTHER" id="PTHR43798">
    <property type="entry name" value="MONOACYLGLYCEROL LIPASE"/>
    <property type="match status" value="1"/>
</dbReference>
<comment type="caution">
    <text evidence="3">The sequence shown here is derived from an EMBL/GenBank/DDBJ whole genome shotgun (WGS) entry which is preliminary data.</text>
</comment>
<dbReference type="GO" id="GO:0047372">
    <property type="term" value="F:monoacylglycerol lipase activity"/>
    <property type="evidence" value="ECO:0007669"/>
    <property type="project" value="TreeGrafter"/>
</dbReference>
<evidence type="ECO:0000313" key="3">
    <source>
        <dbReference type="EMBL" id="MBB3972961.1"/>
    </source>
</evidence>
<dbReference type="Proteomes" id="UP000528964">
    <property type="component" value="Unassembled WGS sequence"/>
</dbReference>
<dbReference type="AlphaFoldDB" id="A0A7W6GEJ5"/>
<name>A0A7W6GEJ5_9HYPH</name>
<dbReference type="RefSeq" id="WP_183394829.1">
    <property type="nucleotide sequence ID" value="NZ_JACIDR010000002.1"/>
</dbReference>
<dbReference type="InterPro" id="IPR050266">
    <property type="entry name" value="AB_hydrolase_sf"/>
</dbReference>
<dbReference type="InterPro" id="IPR000073">
    <property type="entry name" value="AB_hydrolase_1"/>
</dbReference>
<dbReference type="Pfam" id="PF00561">
    <property type="entry name" value="Abhydrolase_1"/>
    <property type="match status" value="1"/>
</dbReference>
<evidence type="ECO:0000259" key="2">
    <source>
        <dbReference type="Pfam" id="PF00561"/>
    </source>
</evidence>
<dbReference type="Gene3D" id="3.40.50.1820">
    <property type="entry name" value="alpha/beta hydrolase"/>
    <property type="match status" value="1"/>
</dbReference>
<keyword evidence="4" id="KW-1185">Reference proteome</keyword>
<gene>
    <name evidence="3" type="ORF">GGR24_001618</name>
</gene>
<dbReference type="GO" id="GO:0046464">
    <property type="term" value="P:acylglycerol catabolic process"/>
    <property type="evidence" value="ECO:0007669"/>
    <property type="project" value="TreeGrafter"/>
</dbReference>
<proteinExistence type="predicted"/>
<dbReference type="EMBL" id="JACIDR010000002">
    <property type="protein sequence ID" value="MBB3972961.1"/>
    <property type="molecule type" value="Genomic_DNA"/>
</dbReference>
<dbReference type="GO" id="GO:0016020">
    <property type="term" value="C:membrane"/>
    <property type="evidence" value="ECO:0007669"/>
    <property type="project" value="TreeGrafter"/>
</dbReference>
<feature type="chain" id="PRO_5030781307" evidence="1">
    <location>
        <begin position="23"/>
        <end position="334"/>
    </location>
</feature>
<dbReference type="PANTHER" id="PTHR43798:SF33">
    <property type="entry name" value="HYDROLASE, PUTATIVE (AFU_ORTHOLOGUE AFUA_2G14860)-RELATED"/>
    <property type="match status" value="1"/>
</dbReference>
<organism evidence="3 4">
    <name type="scientific">Hansschlegelia beijingensis</name>
    <dbReference type="NCBI Taxonomy" id="1133344"/>
    <lineage>
        <taxon>Bacteria</taxon>
        <taxon>Pseudomonadati</taxon>
        <taxon>Pseudomonadota</taxon>
        <taxon>Alphaproteobacteria</taxon>
        <taxon>Hyphomicrobiales</taxon>
        <taxon>Methylopilaceae</taxon>
        <taxon>Hansschlegelia</taxon>
    </lineage>
</organism>
<evidence type="ECO:0000256" key="1">
    <source>
        <dbReference type="SAM" id="SignalP"/>
    </source>
</evidence>
<keyword evidence="1" id="KW-0732">Signal</keyword>
<reference evidence="3 4" key="1">
    <citation type="submission" date="2020-08" db="EMBL/GenBank/DDBJ databases">
        <title>Genomic Encyclopedia of Type Strains, Phase IV (KMG-IV): sequencing the most valuable type-strain genomes for metagenomic binning, comparative biology and taxonomic classification.</title>
        <authorList>
            <person name="Goeker M."/>
        </authorList>
    </citation>
    <scope>NUCLEOTIDE SEQUENCE [LARGE SCALE GENOMIC DNA]</scope>
    <source>
        <strain evidence="3 4">DSM 25481</strain>
    </source>
</reference>
<dbReference type="PRINTS" id="PR00111">
    <property type="entry name" value="ABHYDROLASE"/>
</dbReference>
<sequence length="334" mass="36286">MRTRRLIAALLGAILLPAAALAADHPSYGPELEGFDYPHEVRRFELVSQGQRLAMAYIDVAPARPNGRTVVLLHGKNFCAATYEGVIRALTGAGYRTIAVDQIGFCKSSKPEGYQFSFAQLAANTHALLESLGVRKAAILGHSMGGMLAARYALSYPEATERLVMVNPLGLEDWKAEGVPYATIDALHANELKTSFDTVKAYQTKFYYGGEWKPAYDRWVEMNAGMYAGPGRDRIAWIGARTSEMIYAQPVVYEFPRIAVPTTLMIGQDDRTAPGANRAAPEVAKRLGDYPALGRRAAASIPGAKLVEFPGLGHAPQIEDPETFEAALLKALAQ</sequence>
<feature type="signal peptide" evidence="1">
    <location>
        <begin position="1"/>
        <end position="22"/>
    </location>
</feature>
<dbReference type="SUPFAM" id="SSF53474">
    <property type="entry name" value="alpha/beta-Hydrolases"/>
    <property type="match status" value="1"/>
</dbReference>